<evidence type="ECO:0000256" key="7">
    <source>
        <dbReference type="ARBA" id="ARBA00023242"/>
    </source>
</evidence>
<keyword evidence="5" id="KW-0460">Magnesium</keyword>
<dbReference type="NCBIfam" id="TIGR01691">
    <property type="entry name" value="enolase-ppase"/>
    <property type="match status" value="1"/>
</dbReference>
<dbReference type="PANTHER" id="PTHR20371:SF1">
    <property type="entry name" value="ENOLASE-PHOSPHATASE E1"/>
    <property type="match status" value="1"/>
</dbReference>
<sequence length="169" mass="18603">MKSPCKLMGQINCHSAWLMMSLQVPLGLPLPAALFCCRIFEDVVPAIRKWREAGMKVYIYSSGSVEAQKLLFGYSTEGDILELFDGHFDTKIGPKVESESYRRIAASIGCATNNILFLTDVPREANAAEEADTHVAVVIRPGNAGLTDDEKSYYSLISSFTELFLPSST</sequence>
<dbReference type="InterPro" id="IPR036412">
    <property type="entry name" value="HAD-like_sf"/>
</dbReference>
<feature type="signal peptide" evidence="8">
    <location>
        <begin position="1"/>
        <end position="27"/>
    </location>
</feature>
<dbReference type="AlphaFoldDB" id="A0A803VYJ1"/>
<keyword evidence="7" id="KW-0539">Nucleus</keyword>
<name>A0A803VYJ1_FICAL</name>
<dbReference type="GO" id="GO:0019509">
    <property type="term" value="P:L-methionine salvage from methylthioadenosine"/>
    <property type="evidence" value="ECO:0007669"/>
    <property type="project" value="Ensembl"/>
</dbReference>
<keyword evidence="10" id="KW-1185">Reference proteome</keyword>
<gene>
    <name evidence="9" type="primary">ENOPH1</name>
</gene>
<dbReference type="FunFam" id="3.40.50.1000:FF:000102">
    <property type="entry name" value="Enolase-phosphatase E1"/>
    <property type="match status" value="1"/>
</dbReference>
<evidence type="ECO:0000256" key="8">
    <source>
        <dbReference type="SAM" id="SignalP"/>
    </source>
</evidence>
<keyword evidence="1" id="KW-0963">Cytoplasm</keyword>
<dbReference type="InterPro" id="IPR023943">
    <property type="entry name" value="Enolase-ppase_E1"/>
</dbReference>
<keyword evidence="8" id="KW-0732">Signal</keyword>
<evidence type="ECO:0000313" key="10">
    <source>
        <dbReference type="Proteomes" id="UP000016665"/>
    </source>
</evidence>
<feature type="chain" id="PRO_5032914604" evidence="8">
    <location>
        <begin position="28"/>
        <end position="169"/>
    </location>
</feature>
<dbReference type="NCBIfam" id="TIGR01549">
    <property type="entry name" value="HAD-SF-IA-v1"/>
    <property type="match status" value="1"/>
</dbReference>
<dbReference type="SUPFAM" id="SSF56784">
    <property type="entry name" value="HAD-like"/>
    <property type="match status" value="1"/>
</dbReference>
<evidence type="ECO:0000256" key="4">
    <source>
        <dbReference type="ARBA" id="ARBA00022801"/>
    </source>
</evidence>
<evidence type="ECO:0000256" key="2">
    <source>
        <dbReference type="ARBA" id="ARBA00022605"/>
    </source>
</evidence>
<dbReference type="Ensembl" id="ENSFALT00000042675.1">
    <property type="protein sequence ID" value="ENSFALP00000027797.1"/>
    <property type="gene ID" value="ENSFALG00000023501.1"/>
</dbReference>
<accession>A0A803VYJ1</accession>
<dbReference type="GeneTree" id="ENSGT00440000039914"/>
<evidence type="ECO:0000256" key="3">
    <source>
        <dbReference type="ARBA" id="ARBA00022723"/>
    </source>
</evidence>
<reference evidence="9 10" key="1">
    <citation type="journal article" date="2012" name="Nature">
        <title>The genomic landscape of species divergence in Ficedula flycatchers.</title>
        <authorList>
            <person name="Ellegren H."/>
            <person name="Smeds L."/>
            <person name="Burri R."/>
            <person name="Olason P.I."/>
            <person name="Backstrom N."/>
            <person name="Kawakami T."/>
            <person name="Kunstner A."/>
            <person name="Makinen H."/>
            <person name="Nadachowska-Brzyska K."/>
            <person name="Qvarnstrom A."/>
            <person name="Uebbing S."/>
            <person name="Wolf J.B."/>
        </authorList>
    </citation>
    <scope>NUCLEOTIDE SEQUENCE [LARGE SCALE GENOMIC DNA]</scope>
</reference>
<evidence type="ECO:0000313" key="9">
    <source>
        <dbReference type="Ensembl" id="ENSFALP00000027797.1"/>
    </source>
</evidence>
<reference evidence="9" key="2">
    <citation type="submission" date="2025-08" db="UniProtKB">
        <authorList>
            <consortium name="Ensembl"/>
        </authorList>
    </citation>
    <scope>IDENTIFICATION</scope>
</reference>
<keyword evidence="3" id="KW-0479">Metal-binding</keyword>
<dbReference type="Gene3D" id="3.40.50.1000">
    <property type="entry name" value="HAD superfamily/HAD-like"/>
    <property type="match status" value="1"/>
</dbReference>
<dbReference type="InterPro" id="IPR023214">
    <property type="entry name" value="HAD_sf"/>
</dbReference>
<protein>
    <submittedName>
        <fullName evidence="9">Enolase-phosphatase 1</fullName>
    </submittedName>
</protein>
<keyword evidence="6" id="KW-0486">Methionine biosynthesis</keyword>
<evidence type="ECO:0000256" key="1">
    <source>
        <dbReference type="ARBA" id="ARBA00022490"/>
    </source>
</evidence>
<dbReference type="InterPro" id="IPR006439">
    <property type="entry name" value="HAD-SF_hydro_IA"/>
</dbReference>
<evidence type="ECO:0000256" key="5">
    <source>
        <dbReference type="ARBA" id="ARBA00022842"/>
    </source>
</evidence>
<proteinExistence type="predicted"/>
<keyword evidence="2" id="KW-0028">Amino-acid biosynthesis</keyword>
<dbReference type="GO" id="GO:0000287">
    <property type="term" value="F:magnesium ion binding"/>
    <property type="evidence" value="ECO:0007669"/>
    <property type="project" value="InterPro"/>
</dbReference>
<dbReference type="PANTHER" id="PTHR20371">
    <property type="entry name" value="ENOLASE-PHOSPHATASE E1"/>
    <property type="match status" value="1"/>
</dbReference>
<evidence type="ECO:0000256" key="6">
    <source>
        <dbReference type="ARBA" id="ARBA00023167"/>
    </source>
</evidence>
<reference evidence="9" key="3">
    <citation type="submission" date="2025-09" db="UniProtKB">
        <authorList>
            <consortium name="Ensembl"/>
        </authorList>
    </citation>
    <scope>IDENTIFICATION</scope>
</reference>
<dbReference type="Proteomes" id="UP000016665">
    <property type="component" value="Chromosome 4"/>
</dbReference>
<dbReference type="GO" id="GO:0043874">
    <property type="term" value="F:acireductone synthase activity"/>
    <property type="evidence" value="ECO:0007669"/>
    <property type="project" value="Ensembl"/>
</dbReference>
<keyword evidence="4" id="KW-0378">Hydrolase</keyword>
<organism evidence="9 10">
    <name type="scientific">Ficedula albicollis</name>
    <name type="common">Collared flycatcher</name>
    <name type="synonym">Muscicapa albicollis</name>
    <dbReference type="NCBI Taxonomy" id="59894"/>
    <lineage>
        <taxon>Eukaryota</taxon>
        <taxon>Metazoa</taxon>
        <taxon>Chordata</taxon>
        <taxon>Craniata</taxon>
        <taxon>Vertebrata</taxon>
        <taxon>Euteleostomi</taxon>
        <taxon>Archelosauria</taxon>
        <taxon>Archosauria</taxon>
        <taxon>Dinosauria</taxon>
        <taxon>Saurischia</taxon>
        <taxon>Theropoda</taxon>
        <taxon>Coelurosauria</taxon>
        <taxon>Aves</taxon>
        <taxon>Neognathae</taxon>
        <taxon>Neoaves</taxon>
        <taxon>Telluraves</taxon>
        <taxon>Australaves</taxon>
        <taxon>Passeriformes</taxon>
        <taxon>Muscicapidae</taxon>
        <taxon>Ficedula</taxon>
    </lineage>
</organism>